<dbReference type="STRING" id="50990.A0A4Y7Q0R0"/>
<protein>
    <recommendedName>
        <fullName evidence="1">GAG-pre-integrase domain-containing protein</fullName>
    </recommendedName>
</protein>
<dbReference type="InterPro" id="IPR025724">
    <property type="entry name" value="GAG-pre-integrase_dom"/>
</dbReference>
<dbReference type="InterPro" id="IPR039537">
    <property type="entry name" value="Retrotran_Ty1/copia-like"/>
</dbReference>
<proteinExistence type="predicted"/>
<evidence type="ECO:0000259" key="1">
    <source>
        <dbReference type="Pfam" id="PF13976"/>
    </source>
</evidence>
<feature type="non-terminal residue" evidence="2">
    <location>
        <position position="1"/>
    </location>
</feature>
<sequence>QTSGLYRVNHSQPSAASIRVTIPLTELHRRMGHAALDTLRRMVKEGMITGVEIKDNEAETTCAACVKAKLARKPFPERREGPRADSYGKVIHTDLWGAAQTATLSGKKY</sequence>
<dbReference type="VEuPathDB" id="FungiDB:BD410DRAFT_694255"/>
<dbReference type="EMBL" id="ML170182">
    <property type="protein sequence ID" value="TDL21243.1"/>
    <property type="molecule type" value="Genomic_DNA"/>
</dbReference>
<keyword evidence="3" id="KW-1185">Reference proteome</keyword>
<evidence type="ECO:0000313" key="2">
    <source>
        <dbReference type="EMBL" id="TDL21243.1"/>
    </source>
</evidence>
<dbReference type="PANTHER" id="PTHR42648:SF28">
    <property type="entry name" value="TRANSPOSON-ENCODED PROTEIN WITH RIBONUCLEASE H-LIKE AND RETROVIRUS ZINC FINGER-LIKE DOMAINS"/>
    <property type="match status" value="1"/>
</dbReference>
<dbReference type="AlphaFoldDB" id="A0A4Y7Q0R0"/>
<name>A0A4Y7Q0R0_9AGAM</name>
<dbReference type="OrthoDB" id="7691805at2759"/>
<reference evidence="2 3" key="1">
    <citation type="submission" date="2018-06" db="EMBL/GenBank/DDBJ databases">
        <title>A transcriptomic atlas of mushroom development highlights an independent origin of complex multicellularity.</title>
        <authorList>
            <consortium name="DOE Joint Genome Institute"/>
            <person name="Krizsan K."/>
            <person name="Almasi E."/>
            <person name="Merenyi Z."/>
            <person name="Sahu N."/>
            <person name="Viragh M."/>
            <person name="Koszo T."/>
            <person name="Mondo S."/>
            <person name="Kiss B."/>
            <person name="Balint B."/>
            <person name="Kues U."/>
            <person name="Barry K."/>
            <person name="Hegedus J.C."/>
            <person name="Henrissat B."/>
            <person name="Johnson J."/>
            <person name="Lipzen A."/>
            <person name="Ohm R."/>
            <person name="Nagy I."/>
            <person name="Pangilinan J."/>
            <person name="Yan J."/>
            <person name="Xiong Y."/>
            <person name="Grigoriev I.V."/>
            <person name="Hibbett D.S."/>
            <person name="Nagy L.G."/>
        </authorList>
    </citation>
    <scope>NUCLEOTIDE SEQUENCE [LARGE SCALE GENOMIC DNA]</scope>
    <source>
        <strain evidence="2 3">SZMC22713</strain>
    </source>
</reference>
<dbReference type="PANTHER" id="PTHR42648">
    <property type="entry name" value="TRANSPOSASE, PUTATIVE-RELATED"/>
    <property type="match status" value="1"/>
</dbReference>
<feature type="non-terminal residue" evidence="2">
    <location>
        <position position="109"/>
    </location>
</feature>
<evidence type="ECO:0000313" key="3">
    <source>
        <dbReference type="Proteomes" id="UP000294933"/>
    </source>
</evidence>
<accession>A0A4Y7Q0R0</accession>
<feature type="domain" description="GAG-pre-integrase" evidence="1">
    <location>
        <begin position="4"/>
        <end position="69"/>
    </location>
</feature>
<gene>
    <name evidence="2" type="ORF">BD410DRAFT_694255</name>
</gene>
<organism evidence="2 3">
    <name type="scientific">Rickenella mellea</name>
    <dbReference type="NCBI Taxonomy" id="50990"/>
    <lineage>
        <taxon>Eukaryota</taxon>
        <taxon>Fungi</taxon>
        <taxon>Dikarya</taxon>
        <taxon>Basidiomycota</taxon>
        <taxon>Agaricomycotina</taxon>
        <taxon>Agaricomycetes</taxon>
        <taxon>Hymenochaetales</taxon>
        <taxon>Rickenellaceae</taxon>
        <taxon>Rickenella</taxon>
    </lineage>
</organism>
<dbReference type="Proteomes" id="UP000294933">
    <property type="component" value="Unassembled WGS sequence"/>
</dbReference>
<dbReference type="Pfam" id="PF13976">
    <property type="entry name" value="gag_pre-integrs"/>
    <property type="match status" value="1"/>
</dbReference>